<proteinExistence type="predicted"/>
<dbReference type="EMBL" id="BARW01025479">
    <property type="protein sequence ID" value="GAJ09057.1"/>
    <property type="molecule type" value="Genomic_DNA"/>
</dbReference>
<evidence type="ECO:0000313" key="1">
    <source>
        <dbReference type="EMBL" id="GAJ09057.1"/>
    </source>
</evidence>
<sequence>MEDLERANAIKQVTGTLKGITVMGWAATPGGVVYWLHSRAAIPARVAVVAATMEYAVQYGA</sequence>
<gene>
    <name evidence="1" type="ORF">S12H4_41760</name>
</gene>
<name>X1UZR4_9ZZZZ</name>
<protein>
    <submittedName>
        <fullName evidence="1">Uncharacterized protein</fullName>
    </submittedName>
</protein>
<accession>X1UZR4</accession>
<reference evidence="1" key="1">
    <citation type="journal article" date="2014" name="Front. Microbiol.">
        <title>High frequency of phylogenetically diverse reductive dehalogenase-homologous genes in deep subseafloor sedimentary metagenomes.</title>
        <authorList>
            <person name="Kawai M."/>
            <person name="Futagami T."/>
            <person name="Toyoda A."/>
            <person name="Takaki Y."/>
            <person name="Nishi S."/>
            <person name="Hori S."/>
            <person name="Arai W."/>
            <person name="Tsubouchi T."/>
            <person name="Morono Y."/>
            <person name="Uchiyama I."/>
            <person name="Ito T."/>
            <person name="Fujiyama A."/>
            <person name="Inagaki F."/>
            <person name="Takami H."/>
        </authorList>
    </citation>
    <scope>NUCLEOTIDE SEQUENCE</scope>
    <source>
        <strain evidence="1">Expedition CK06-06</strain>
    </source>
</reference>
<organism evidence="1">
    <name type="scientific">marine sediment metagenome</name>
    <dbReference type="NCBI Taxonomy" id="412755"/>
    <lineage>
        <taxon>unclassified sequences</taxon>
        <taxon>metagenomes</taxon>
        <taxon>ecological metagenomes</taxon>
    </lineage>
</organism>
<comment type="caution">
    <text evidence="1">The sequence shown here is derived from an EMBL/GenBank/DDBJ whole genome shotgun (WGS) entry which is preliminary data.</text>
</comment>
<dbReference type="AlphaFoldDB" id="X1UZR4"/>